<gene>
    <name evidence="2" type="ORF">RFI_14906</name>
</gene>
<evidence type="ECO:0000313" key="2">
    <source>
        <dbReference type="EMBL" id="ETO22293.1"/>
    </source>
</evidence>
<accession>X6N8R4</accession>
<dbReference type="PANTHER" id="PTHR43157:SF31">
    <property type="entry name" value="PHOSPHATIDYLINOSITOL-GLYCAN BIOSYNTHESIS CLASS F PROTEIN"/>
    <property type="match status" value="1"/>
</dbReference>
<protein>
    <submittedName>
        <fullName evidence="2">Uncharacterized protein</fullName>
    </submittedName>
</protein>
<dbReference type="InterPro" id="IPR036291">
    <property type="entry name" value="NAD(P)-bd_dom_sf"/>
</dbReference>
<dbReference type="Gene3D" id="3.40.50.720">
    <property type="entry name" value="NAD(P)-binding Rossmann-like Domain"/>
    <property type="match status" value="1"/>
</dbReference>
<dbReference type="Proteomes" id="UP000023152">
    <property type="component" value="Unassembled WGS sequence"/>
</dbReference>
<name>X6N8R4_RETFI</name>
<dbReference type="AlphaFoldDB" id="X6N8R4"/>
<keyword evidence="1" id="KW-0560">Oxidoreductase</keyword>
<evidence type="ECO:0000313" key="3">
    <source>
        <dbReference type="Proteomes" id="UP000023152"/>
    </source>
</evidence>
<sequence>MEKLEMTVDGIEKTFAVNYLGHYVLTQLLMEPVLHKNGPSRIINVASIAHSWMDNYYTGLKSNQCRVNWKEVSKGTYNGNPWDPFGADGHSKAAMILHAKFLNADIIENNWNVTINSCHPGCIFDTNLHANVQLQKTIFYRIFRLLTPLLFKKVGQGASTQVMLACHPQLNGVTGKYFQDCGQTIPSPLATSSVIAQELKQFSQQFIQES</sequence>
<proteinExistence type="predicted"/>
<dbReference type="GO" id="GO:0016491">
    <property type="term" value="F:oxidoreductase activity"/>
    <property type="evidence" value="ECO:0007669"/>
    <property type="project" value="UniProtKB-KW"/>
</dbReference>
<comment type="caution">
    <text evidence="2">The sequence shown here is derived from an EMBL/GenBank/DDBJ whole genome shotgun (WGS) entry which is preliminary data.</text>
</comment>
<dbReference type="OrthoDB" id="191139at2759"/>
<dbReference type="SUPFAM" id="SSF51735">
    <property type="entry name" value="NAD(P)-binding Rossmann-fold domains"/>
    <property type="match status" value="1"/>
</dbReference>
<organism evidence="2 3">
    <name type="scientific">Reticulomyxa filosa</name>
    <dbReference type="NCBI Taxonomy" id="46433"/>
    <lineage>
        <taxon>Eukaryota</taxon>
        <taxon>Sar</taxon>
        <taxon>Rhizaria</taxon>
        <taxon>Retaria</taxon>
        <taxon>Foraminifera</taxon>
        <taxon>Monothalamids</taxon>
        <taxon>Reticulomyxidae</taxon>
        <taxon>Reticulomyxa</taxon>
    </lineage>
</organism>
<dbReference type="EMBL" id="ASPP01010856">
    <property type="protein sequence ID" value="ETO22293.1"/>
    <property type="molecule type" value="Genomic_DNA"/>
</dbReference>
<dbReference type="PANTHER" id="PTHR43157">
    <property type="entry name" value="PHOSPHATIDYLINOSITOL-GLYCAN BIOSYNTHESIS CLASS F PROTEIN-RELATED"/>
    <property type="match status" value="1"/>
</dbReference>
<evidence type="ECO:0000256" key="1">
    <source>
        <dbReference type="ARBA" id="ARBA00023002"/>
    </source>
</evidence>
<reference evidence="2 3" key="1">
    <citation type="journal article" date="2013" name="Curr. Biol.">
        <title>The Genome of the Foraminiferan Reticulomyxa filosa.</title>
        <authorList>
            <person name="Glockner G."/>
            <person name="Hulsmann N."/>
            <person name="Schleicher M."/>
            <person name="Noegel A.A."/>
            <person name="Eichinger L."/>
            <person name="Gallinger C."/>
            <person name="Pawlowski J."/>
            <person name="Sierra R."/>
            <person name="Euteneuer U."/>
            <person name="Pillet L."/>
            <person name="Moustafa A."/>
            <person name="Platzer M."/>
            <person name="Groth M."/>
            <person name="Szafranski K."/>
            <person name="Schliwa M."/>
        </authorList>
    </citation>
    <scope>NUCLEOTIDE SEQUENCE [LARGE SCALE GENOMIC DNA]</scope>
</reference>
<keyword evidence="3" id="KW-1185">Reference proteome</keyword>